<feature type="repeat" description="ANK" evidence="7">
    <location>
        <begin position="176"/>
        <end position="198"/>
    </location>
</feature>
<feature type="transmembrane region" description="Helical" evidence="8">
    <location>
        <begin position="258"/>
        <end position="275"/>
    </location>
</feature>
<evidence type="ECO:0000256" key="3">
    <source>
        <dbReference type="ARBA" id="ARBA00022737"/>
    </source>
</evidence>
<dbReference type="GO" id="GO:0005886">
    <property type="term" value="C:plasma membrane"/>
    <property type="evidence" value="ECO:0007669"/>
    <property type="project" value="TreeGrafter"/>
</dbReference>
<dbReference type="Proteomes" id="UP000826271">
    <property type="component" value="Unassembled WGS sequence"/>
</dbReference>
<dbReference type="PANTHER" id="PTHR24186">
    <property type="entry name" value="PROTEIN PHOSPHATASE 1 REGULATORY SUBUNIT"/>
    <property type="match status" value="1"/>
</dbReference>
<keyword evidence="6 8" id="KW-0472">Membrane</keyword>
<keyword evidence="5 7" id="KW-0040">ANK repeat</keyword>
<dbReference type="InterPro" id="IPR002110">
    <property type="entry name" value="Ankyrin_rpt"/>
</dbReference>
<evidence type="ECO:0000256" key="8">
    <source>
        <dbReference type="SAM" id="Phobius"/>
    </source>
</evidence>
<dbReference type="Pfam" id="PF00023">
    <property type="entry name" value="Ank"/>
    <property type="match status" value="1"/>
</dbReference>
<organism evidence="10 11">
    <name type="scientific">Buddleja alternifolia</name>
    <dbReference type="NCBI Taxonomy" id="168488"/>
    <lineage>
        <taxon>Eukaryota</taxon>
        <taxon>Viridiplantae</taxon>
        <taxon>Streptophyta</taxon>
        <taxon>Embryophyta</taxon>
        <taxon>Tracheophyta</taxon>
        <taxon>Spermatophyta</taxon>
        <taxon>Magnoliopsida</taxon>
        <taxon>eudicotyledons</taxon>
        <taxon>Gunneridae</taxon>
        <taxon>Pentapetalae</taxon>
        <taxon>asterids</taxon>
        <taxon>lamiids</taxon>
        <taxon>Lamiales</taxon>
        <taxon>Scrophulariaceae</taxon>
        <taxon>Buddlejeae</taxon>
        <taxon>Buddleja</taxon>
    </lineage>
</organism>
<evidence type="ECO:0000256" key="7">
    <source>
        <dbReference type="PROSITE-ProRule" id="PRU00023"/>
    </source>
</evidence>
<evidence type="ECO:0000313" key="11">
    <source>
        <dbReference type="Proteomes" id="UP000826271"/>
    </source>
</evidence>
<gene>
    <name evidence="10" type="ORF">BUALT_Bualt10G0129400</name>
</gene>
<evidence type="ECO:0000313" key="10">
    <source>
        <dbReference type="EMBL" id="KAG8375716.1"/>
    </source>
</evidence>
<proteinExistence type="predicted"/>
<dbReference type="Pfam" id="PF12796">
    <property type="entry name" value="Ank_2"/>
    <property type="match status" value="2"/>
</dbReference>
<dbReference type="Pfam" id="PF13962">
    <property type="entry name" value="PGG"/>
    <property type="match status" value="1"/>
</dbReference>
<keyword evidence="11" id="KW-1185">Reference proteome</keyword>
<dbReference type="EMBL" id="WHWC01000010">
    <property type="protein sequence ID" value="KAG8375716.1"/>
    <property type="molecule type" value="Genomic_DNA"/>
</dbReference>
<keyword evidence="3" id="KW-0677">Repeat</keyword>
<dbReference type="SMART" id="SM00248">
    <property type="entry name" value="ANK"/>
    <property type="match status" value="5"/>
</dbReference>
<feature type="repeat" description="ANK" evidence="7">
    <location>
        <begin position="74"/>
        <end position="106"/>
    </location>
</feature>
<comment type="caution">
    <text evidence="10">The sequence shown here is derived from an EMBL/GenBank/DDBJ whole genome shotgun (WGS) entry which is preliminary data.</text>
</comment>
<dbReference type="PROSITE" id="PS50297">
    <property type="entry name" value="ANK_REP_REGION"/>
    <property type="match status" value="3"/>
</dbReference>
<dbReference type="InterPro" id="IPR036770">
    <property type="entry name" value="Ankyrin_rpt-contain_sf"/>
</dbReference>
<dbReference type="PROSITE" id="PS50088">
    <property type="entry name" value="ANK_REPEAT"/>
    <property type="match status" value="3"/>
</dbReference>
<comment type="subcellular location">
    <subcellularLocation>
        <location evidence="1">Membrane</location>
        <topology evidence="1">Multi-pass membrane protein</topology>
    </subcellularLocation>
</comment>
<dbReference type="InterPro" id="IPR026961">
    <property type="entry name" value="PGG_dom"/>
</dbReference>
<accession>A0AAV6WXJ6</accession>
<evidence type="ECO:0000256" key="4">
    <source>
        <dbReference type="ARBA" id="ARBA00022989"/>
    </source>
</evidence>
<feature type="domain" description="PGG" evidence="9">
    <location>
        <begin position="250"/>
        <end position="369"/>
    </location>
</feature>
<evidence type="ECO:0000256" key="1">
    <source>
        <dbReference type="ARBA" id="ARBA00004141"/>
    </source>
</evidence>
<evidence type="ECO:0000256" key="6">
    <source>
        <dbReference type="ARBA" id="ARBA00023136"/>
    </source>
</evidence>
<feature type="transmembrane region" description="Helical" evidence="8">
    <location>
        <begin position="381"/>
        <end position="402"/>
    </location>
</feature>
<evidence type="ECO:0000259" key="9">
    <source>
        <dbReference type="Pfam" id="PF13962"/>
    </source>
</evidence>
<dbReference type="PANTHER" id="PTHR24186:SF37">
    <property type="entry name" value="PGG DOMAIN-CONTAINING PROTEIN"/>
    <property type="match status" value="1"/>
</dbReference>
<dbReference type="Gene3D" id="1.25.40.20">
    <property type="entry name" value="Ankyrin repeat-containing domain"/>
    <property type="match status" value="2"/>
</dbReference>
<name>A0AAV6WXJ6_9LAMI</name>
<feature type="transmembrane region" description="Helical" evidence="8">
    <location>
        <begin position="345"/>
        <end position="369"/>
    </location>
</feature>
<reference evidence="10" key="1">
    <citation type="submission" date="2019-10" db="EMBL/GenBank/DDBJ databases">
        <authorList>
            <person name="Zhang R."/>
            <person name="Pan Y."/>
            <person name="Wang J."/>
            <person name="Ma R."/>
            <person name="Yu S."/>
        </authorList>
    </citation>
    <scope>NUCLEOTIDE SEQUENCE</scope>
    <source>
        <strain evidence="10">LA-IB0</strain>
        <tissue evidence="10">Leaf</tissue>
    </source>
</reference>
<evidence type="ECO:0000256" key="5">
    <source>
        <dbReference type="ARBA" id="ARBA00023043"/>
    </source>
</evidence>
<dbReference type="AlphaFoldDB" id="A0AAV6WXJ6"/>
<sequence>MEGSLEKRLYDAAAEGNTISLQELLQEDKFLLGRVYFACPSKSPLHVATMNGQLPFVQQILNHNPHLAQQLDSLQSSPLHIASAQGYLEIVKKLLSAAPDMCLSRDCQGRNPLHLAAMKGHVEILKTLIQEAPSAAREKADRDQTVLHLCVKHGQLEALKILLPNLNDRINAKDADGDTILHMAVAVKQIEIIQYLVESTNIDVHAKNSAGQTAMHILDQSQPEERNLQITSILRLKYCYSNYSQKQRVKWLTKKGDAIMVTAVLIATMAFQAGLSPAGGIWQDNLTQDSNAINPHRVGEAVMASNHPKAYKNFIRSNTIAFVSSVTTILLLISGLPFRRRLFMWILMIIMWLTVTSLSAAYAISIVVVTPKNEAKSLIHLLKIGLGVWFAVMGIFIVGNRVKRLKKWLKDKGITECWSRRCTNIAEVKNTSQEIV</sequence>
<protein>
    <recommendedName>
        <fullName evidence="9">PGG domain-containing protein</fullName>
    </recommendedName>
</protein>
<feature type="transmembrane region" description="Helical" evidence="8">
    <location>
        <begin position="319"/>
        <end position="338"/>
    </location>
</feature>
<dbReference type="SUPFAM" id="SSF48403">
    <property type="entry name" value="Ankyrin repeat"/>
    <property type="match status" value="1"/>
</dbReference>
<keyword evidence="2 8" id="KW-0812">Transmembrane</keyword>
<keyword evidence="4 8" id="KW-1133">Transmembrane helix</keyword>
<feature type="repeat" description="ANK" evidence="7">
    <location>
        <begin position="108"/>
        <end position="140"/>
    </location>
</feature>
<evidence type="ECO:0000256" key="2">
    <source>
        <dbReference type="ARBA" id="ARBA00022692"/>
    </source>
</evidence>